<dbReference type="HOGENOM" id="CLU_1059736_0_0_1"/>
<organism evidence="3 4">
    <name type="scientific">Ciona savignyi</name>
    <name type="common">Pacific transparent sea squirt</name>
    <dbReference type="NCBI Taxonomy" id="51511"/>
    <lineage>
        <taxon>Eukaryota</taxon>
        <taxon>Metazoa</taxon>
        <taxon>Chordata</taxon>
        <taxon>Tunicata</taxon>
        <taxon>Ascidiacea</taxon>
        <taxon>Phlebobranchia</taxon>
        <taxon>Cionidae</taxon>
        <taxon>Ciona</taxon>
    </lineage>
</organism>
<reference evidence="4" key="1">
    <citation type="submission" date="2003-08" db="EMBL/GenBank/DDBJ databases">
        <authorList>
            <person name="Birren B."/>
            <person name="Nusbaum C."/>
            <person name="Abebe A."/>
            <person name="Abouelleil A."/>
            <person name="Adekoya E."/>
            <person name="Ait-zahra M."/>
            <person name="Allen N."/>
            <person name="Allen T."/>
            <person name="An P."/>
            <person name="Anderson M."/>
            <person name="Anderson S."/>
            <person name="Arachchi H."/>
            <person name="Armbruster J."/>
            <person name="Bachantsang P."/>
            <person name="Baldwin J."/>
            <person name="Barry A."/>
            <person name="Bayul T."/>
            <person name="Blitshsteyn B."/>
            <person name="Bloom T."/>
            <person name="Blye J."/>
            <person name="Boguslavskiy L."/>
            <person name="Borowsky M."/>
            <person name="Boukhgalter B."/>
            <person name="Brunache A."/>
            <person name="Butler J."/>
            <person name="Calixte N."/>
            <person name="Calvo S."/>
            <person name="Camarata J."/>
            <person name="Campo K."/>
            <person name="Chang J."/>
            <person name="Cheshatsang Y."/>
            <person name="Citroen M."/>
            <person name="Collymore A."/>
            <person name="Considine T."/>
            <person name="Cook A."/>
            <person name="Cooke P."/>
            <person name="Corum B."/>
            <person name="Cuomo C."/>
            <person name="David R."/>
            <person name="Dawoe T."/>
            <person name="Degray S."/>
            <person name="Dodge S."/>
            <person name="Dooley K."/>
            <person name="Dorje P."/>
            <person name="Dorjee K."/>
            <person name="Dorris L."/>
            <person name="Duffey N."/>
            <person name="Dupes A."/>
            <person name="Elkins T."/>
            <person name="Engels R."/>
            <person name="Erickson J."/>
            <person name="Farina A."/>
            <person name="Faro S."/>
            <person name="Ferreira P."/>
            <person name="Fischer H."/>
            <person name="Fitzgerald M."/>
            <person name="Foley K."/>
            <person name="Gage D."/>
            <person name="Galagan J."/>
            <person name="Gearin G."/>
            <person name="Gnerre S."/>
            <person name="Gnirke A."/>
            <person name="Goyette A."/>
            <person name="Graham J."/>
            <person name="Grandbois E."/>
            <person name="Gyaltsen K."/>
            <person name="Hafez N."/>
            <person name="Hagopian D."/>
            <person name="Hagos B."/>
            <person name="Hall J."/>
            <person name="Hatcher B."/>
            <person name="Heller A."/>
            <person name="Higgins H."/>
            <person name="Honan T."/>
            <person name="Horn A."/>
            <person name="Houde N."/>
            <person name="Hughes L."/>
            <person name="Hulme W."/>
            <person name="Husby E."/>
            <person name="Iliev I."/>
            <person name="Jaffe D."/>
            <person name="Jones C."/>
            <person name="Kamal M."/>
            <person name="Kamat A."/>
            <person name="Kamvysselis M."/>
            <person name="Karlsson E."/>
            <person name="Kells C."/>
            <person name="Kieu A."/>
            <person name="Kisner P."/>
            <person name="Kodira C."/>
            <person name="Kulbokas E."/>
            <person name="Labutti K."/>
            <person name="Lama D."/>
            <person name="Landers T."/>
            <person name="Leger J."/>
            <person name="Levine S."/>
            <person name="Lewis D."/>
            <person name="Lewis T."/>
            <person name="Lindblad-toh K."/>
            <person name="Liu X."/>
            <person name="Lokyitsang T."/>
            <person name="Lokyitsang Y."/>
            <person name="Lucien O."/>
            <person name="Lui A."/>
            <person name="Ma L.J."/>
            <person name="Mabbitt R."/>
            <person name="Macdonald J."/>
            <person name="Maclean C."/>
            <person name="Major J."/>
            <person name="Manning J."/>
            <person name="Marabella R."/>
            <person name="Maru K."/>
            <person name="Matthews C."/>
            <person name="Mauceli E."/>
            <person name="Mccarthy M."/>
            <person name="Mcdonough S."/>
            <person name="Mcghee T."/>
            <person name="Meldrim J."/>
            <person name="Meneus L."/>
            <person name="Mesirov J."/>
            <person name="Mihalev A."/>
            <person name="Mihova T."/>
            <person name="Mikkelsen T."/>
            <person name="Mlenga V."/>
            <person name="Moru K."/>
            <person name="Mozes J."/>
            <person name="Mulrain L."/>
            <person name="Munson G."/>
            <person name="Naylor J."/>
            <person name="Newes C."/>
            <person name="Nguyen C."/>
            <person name="Nguyen N."/>
            <person name="Nguyen T."/>
            <person name="Nicol R."/>
            <person name="Nielsen C."/>
            <person name="Nizzari M."/>
            <person name="Norbu C."/>
            <person name="Norbu N."/>
            <person name="O'donnell P."/>
            <person name="Okoawo O."/>
            <person name="O'leary S."/>
            <person name="Omotosho B."/>
            <person name="O'neill K."/>
            <person name="Osman S."/>
            <person name="Parker S."/>
            <person name="Perrin D."/>
            <person name="Phunkhang P."/>
            <person name="Piqani B."/>
            <person name="Purcell S."/>
            <person name="Rachupka T."/>
            <person name="Ramasamy U."/>
            <person name="Rameau R."/>
            <person name="Ray V."/>
            <person name="Raymond C."/>
            <person name="Retta R."/>
            <person name="Richardson S."/>
            <person name="Rise C."/>
            <person name="Rodriguez J."/>
            <person name="Rogers J."/>
            <person name="Rogov P."/>
            <person name="Rutman M."/>
            <person name="Schupbach R."/>
            <person name="Seaman C."/>
            <person name="Settipalli S."/>
            <person name="Sharpe T."/>
            <person name="Sheridan J."/>
            <person name="Sherpa N."/>
            <person name="Shi J."/>
            <person name="Smirnov S."/>
            <person name="Smith C."/>
            <person name="Sougnez C."/>
            <person name="Spencer B."/>
            <person name="Stalker J."/>
            <person name="Stange-thomann N."/>
            <person name="Stavropoulos S."/>
            <person name="Stetson K."/>
            <person name="Stone C."/>
            <person name="Stone S."/>
            <person name="Stubbs M."/>
            <person name="Talamas J."/>
            <person name="Tchuinga P."/>
            <person name="Tenzing P."/>
            <person name="Tesfaye S."/>
            <person name="Theodore J."/>
            <person name="Thoulutsang Y."/>
            <person name="Topham K."/>
            <person name="Towey S."/>
            <person name="Tsamla T."/>
            <person name="Tsomo N."/>
            <person name="Vallee D."/>
            <person name="Vassiliev H."/>
            <person name="Venkataraman V."/>
            <person name="Vinson J."/>
            <person name="Vo A."/>
            <person name="Wade C."/>
            <person name="Wang S."/>
            <person name="Wangchuk T."/>
            <person name="Wangdi T."/>
            <person name="Whittaker C."/>
            <person name="Wilkinson J."/>
            <person name="Wu Y."/>
            <person name="Wyman D."/>
            <person name="Yadav S."/>
            <person name="Yang S."/>
            <person name="Yang X."/>
            <person name="Yeager S."/>
            <person name="Yee E."/>
            <person name="Young G."/>
            <person name="Zainoun J."/>
            <person name="Zembeck L."/>
            <person name="Zimmer A."/>
            <person name="Zody M."/>
            <person name="Lander E."/>
        </authorList>
    </citation>
    <scope>NUCLEOTIDE SEQUENCE [LARGE SCALE GENOMIC DNA]</scope>
</reference>
<feature type="domain" description="NIDO" evidence="2">
    <location>
        <begin position="91"/>
        <end position="237"/>
    </location>
</feature>
<dbReference type="InterPro" id="IPR003886">
    <property type="entry name" value="NIDO_dom"/>
</dbReference>
<dbReference type="PROSITE" id="PS51220">
    <property type="entry name" value="NIDO"/>
    <property type="match status" value="1"/>
</dbReference>
<dbReference type="Ensembl" id="ENSCSAVT00000000339.1">
    <property type="protein sequence ID" value="ENSCSAVP00000000336.1"/>
    <property type="gene ID" value="ENSCSAVG00000000186.1"/>
</dbReference>
<keyword evidence="1" id="KW-0732">Signal</keyword>
<dbReference type="Proteomes" id="UP000007875">
    <property type="component" value="Unassembled WGS sequence"/>
</dbReference>
<dbReference type="AlphaFoldDB" id="H2Y4T8"/>
<dbReference type="InterPro" id="IPR051495">
    <property type="entry name" value="Epithelial_Barrier/Signaling"/>
</dbReference>
<dbReference type="OMA" id="TEYNFLW"/>
<protein>
    <recommendedName>
        <fullName evidence="2">NIDO domain-containing protein</fullName>
    </recommendedName>
</protein>
<dbReference type="PANTHER" id="PTHR13802">
    <property type="entry name" value="MUCIN 4-RELATED"/>
    <property type="match status" value="1"/>
</dbReference>
<dbReference type="GO" id="GO:0007160">
    <property type="term" value="P:cell-matrix adhesion"/>
    <property type="evidence" value="ECO:0007669"/>
    <property type="project" value="InterPro"/>
</dbReference>
<reference evidence="3" key="2">
    <citation type="submission" date="2025-08" db="UniProtKB">
        <authorList>
            <consortium name="Ensembl"/>
        </authorList>
    </citation>
    <scope>IDENTIFICATION</scope>
</reference>
<accession>H2Y4T8</accession>
<dbReference type="InParanoid" id="H2Y4T8"/>
<feature type="chain" id="PRO_5003577751" description="NIDO domain-containing protein" evidence="1">
    <location>
        <begin position="17"/>
        <end position="263"/>
    </location>
</feature>
<dbReference type="STRING" id="51511.ENSCSAVP00000000336"/>
<dbReference type="eggNOG" id="KOG1214">
    <property type="taxonomic scope" value="Eukaryota"/>
</dbReference>
<evidence type="ECO:0000313" key="4">
    <source>
        <dbReference type="Proteomes" id="UP000007875"/>
    </source>
</evidence>
<dbReference type="PANTHER" id="PTHR13802:SF65">
    <property type="entry name" value="NIDOGEN"/>
    <property type="match status" value="1"/>
</dbReference>
<reference evidence="3" key="3">
    <citation type="submission" date="2025-09" db="UniProtKB">
        <authorList>
            <consortium name="Ensembl"/>
        </authorList>
    </citation>
    <scope>IDENTIFICATION</scope>
</reference>
<evidence type="ECO:0000313" key="3">
    <source>
        <dbReference type="Ensembl" id="ENSCSAVP00000000336.1"/>
    </source>
</evidence>
<dbReference type="Pfam" id="PF06119">
    <property type="entry name" value="NIDO"/>
    <property type="match status" value="1"/>
</dbReference>
<evidence type="ECO:0000256" key="1">
    <source>
        <dbReference type="SAM" id="SignalP"/>
    </source>
</evidence>
<proteinExistence type="predicted"/>
<feature type="signal peptide" evidence="1">
    <location>
        <begin position="1"/>
        <end position="16"/>
    </location>
</feature>
<dbReference type="SMART" id="SM00539">
    <property type="entry name" value="NIDO"/>
    <property type="match status" value="1"/>
</dbReference>
<evidence type="ECO:0000259" key="2">
    <source>
        <dbReference type="PROSITE" id="PS51220"/>
    </source>
</evidence>
<keyword evidence="4" id="KW-1185">Reference proteome</keyword>
<sequence>MFVRFVLLIVCGVAGAITVEDFYPFGGADNQVIRHGDAESSKKINLVVPAKFYDTEYNFLWVNTDGFVSFESDPVDVGSKDFPFKEALLAPYMSDLDTSNSGSVYFKEHMTDDVLTRATDDVRRAFPANATNFVAESAFVATWHKVEGQSLEGDVATFTFQAVLVSDGEDTFAVFLYPHKGMAVSAGKRPKSTVFSARAGFNQGYDDRYLEMYPVDSLVDFRNTWNNGEWIFQVGGEGVRRSRDLIVPELVRTTRQAVSIINT</sequence>
<name>H2Y4T8_CIOSA</name>